<dbReference type="EMBL" id="CVMG01000029">
    <property type="protein sequence ID" value="CRG51679.1"/>
    <property type="molecule type" value="Genomic_DNA"/>
</dbReference>
<keyword evidence="2" id="KW-1185">Reference proteome</keyword>
<evidence type="ECO:0000313" key="1">
    <source>
        <dbReference type="EMBL" id="CRG51679.1"/>
    </source>
</evidence>
<accession>A0ABP1ZJE9</accession>
<organism evidence="1 2">
    <name type="scientific">Yersinia wautersii</name>
    <dbReference type="NCBI Taxonomy" id="1341643"/>
    <lineage>
        <taxon>Bacteria</taxon>
        <taxon>Pseudomonadati</taxon>
        <taxon>Pseudomonadota</taxon>
        <taxon>Gammaproteobacteria</taxon>
        <taxon>Enterobacterales</taxon>
        <taxon>Yersiniaceae</taxon>
        <taxon>Yersinia</taxon>
    </lineage>
</organism>
<protein>
    <submittedName>
        <fullName evidence="1">Antigenic leucine-rich repeat protein</fullName>
    </submittedName>
</protein>
<proteinExistence type="predicted"/>
<name>A0ABP1ZJE9_9GAMM</name>
<comment type="caution">
    <text evidence="1">The sequence shown here is derived from an EMBL/GenBank/DDBJ whole genome shotgun (WGS) entry which is preliminary data.</text>
</comment>
<dbReference type="Proteomes" id="UP000047420">
    <property type="component" value="Unassembled WGS sequence"/>
</dbReference>
<sequence length="52" mass="5678">MTGDEDANRDSGKKIFNELMGEIDIALTHEVLSAKGASSLLDKLWMESLISP</sequence>
<gene>
    <name evidence="1" type="ORF">ERS008478_03319</name>
</gene>
<dbReference type="Gene3D" id="1.20.58.90">
    <property type="match status" value="1"/>
</dbReference>
<reference evidence="1 2" key="1">
    <citation type="submission" date="2015-03" db="EMBL/GenBank/DDBJ databases">
        <authorList>
            <consortium name="Pathogen Informatics"/>
            <person name="Murphy D."/>
        </authorList>
    </citation>
    <scope>NUCLEOTIDE SEQUENCE [LARGE SCALE GENOMIC DNA]</scope>
    <source>
        <strain evidence="1 2">WP-931201</strain>
    </source>
</reference>
<dbReference type="RefSeq" id="WP_186008379.1">
    <property type="nucleotide sequence ID" value="NZ_CVMG01000029.1"/>
</dbReference>
<evidence type="ECO:0000313" key="2">
    <source>
        <dbReference type="Proteomes" id="UP000047420"/>
    </source>
</evidence>